<dbReference type="EMBL" id="CP036349">
    <property type="protein sequence ID" value="QDV73757.1"/>
    <property type="molecule type" value="Genomic_DNA"/>
</dbReference>
<organism evidence="1 2">
    <name type="scientific">Botrimarina mediterranea</name>
    <dbReference type="NCBI Taxonomy" id="2528022"/>
    <lineage>
        <taxon>Bacteria</taxon>
        <taxon>Pseudomonadati</taxon>
        <taxon>Planctomycetota</taxon>
        <taxon>Planctomycetia</taxon>
        <taxon>Pirellulales</taxon>
        <taxon>Lacipirellulaceae</taxon>
        <taxon>Botrimarina</taxon>
    </lineage>
</organism>
<evidence type="ECO:0000313" key="2">
    <source>
        <dbReference type="Proteomes" id="UP000316426"/>
    </source>
</evidence>
<reference evidence="1 2" key="1">
    <citation type="submission" date="2019-02" db="EMBL/GenBank/DDBJ databases">
        <title>Deep-cultivation of Planctomycetes and their phenomic and genomic characterization uncovers novel biology.</title>
        <authorList>
            <person name="Wiegand S."/>
            <person name="Jogler M."/>
            <person name="Boedeker C."/>
            <person name="Pinto D."/>
            <person name="Vollmers J."/>
            <person name="Rivas-Marin E."/>
            <person name="Kohn T."/>
            <person name="Peeters S.H."/>
            <person name="Heuer A."/>
            <person name="Rast P."/>
            <person name="Oberbeckmann S."/>
            <person name="Bunk B."/>
            <person name="Jeske O."/>
            <person name="Meyerdierks A."/>
            <person name="Storesund J.E."/>
            <person name="Kallscheuer N."/>
            <person name="Luecker S."/>
            <person name="Lage O.M."/>
            <person name="Pohl T."/>
            <person name="Merkel B.J."/>
            <person name="Hornburger P."/>
            <person name="Mueller R.-W."/>
            <person name="Bruemmer F."/>
            <person name="Labrenz M."/>
            <person name="Spormann A.M."/>
            <person name="Op den Camp H."/>
            <person name="Overmann J."/>
            <person name="Amann R."/>
            <person name="Jetten M.S.M."/>
            <person name="Mascher T."/>
            <person name="Medema M.H."/>
            <person name="Devos D.P."/>
            <person name="Kaster A.-K."/>
            <person name="Ovreas L."/>
            <person name="Rohde M."/>
            <person name="Galperin M.Y."/>
            <person name="Jogler C."/>
        </authorList>
    </citation>
    <scope>NUCLEOTIDE SEQUENCE [LARGE SCALE GENOMIC DNA]</scope>
    <source>
        <strain evidence="1 2">Spa11</strain>
    </source>
</reference>
<dbReference type="KEGG" id="bmei:Spa11_19560"/>
<dbReference type="Proteomes" id="UP000316426">
    <property type="component" value="Chromosome"/>
</dbReference>
<dbReference type="AlphaFoldDB" id="A0A518K7K5"/>
<evidence type="ECO:0000313" key="1">
    <source>
        <dbReference type="EMBL" id="QDV73757.1"/>
    </source>
</evidence>
<sequence length="85" mass="9701">MHRSDSRDKVSIAVVESRTRSLRHFTNIGERNDRWIKMDAQLIRSTLIGLNAMRVTDTASYLELFSDSPDALITDVRHAGQEQAE</sequence>
<proteinExistence type="predicted"/>
<name>A0A518K7K5_9BACT</name>
<protein>
    <submittedName>
        <fullName evidence="1">Uncharacterized protein</fullName>
    </submittedName>
</protein>
<accession>A0A518K7K5</accession>
<gene>
    <name evidence="1" type="ORF">Spa11_19560</name>
</gene>
<keyword evidence="2" id="KW-1185">Reference proteome</keyword>